<evidence type="ECO:0000313" key="11">
    <source>
        <dbReference type="Proteomes" id="UP000176204"/>
    </source>
</evidence>
<dbReference type="STRING" id="1679444.PYTT_2287"/>
<dbReference type="OrthoDB" id="9789291at2"/>
<feature type="transmembrane region" description="Helical" evidence="7">
    <location>
        <begin position="116"/>
        <end position="134"/>
    </location>
</feature>
<evidence type="ECO:0000256" key="6">
    <source>
        <dbReference type="ARBA" id="ARBA00023136"/>
    </source>
</evidence>
<feature type="domain" description="Prepilin peptidase A24 N-terminal" evidence="9">
    <location>
        <begin position="26"/>
        <end position="108"/>
    </location>
</feature>
<feature type="transmembrane region" description="Helical" evidence="7">
    <location>
        <begin position="308"/>
        <end position="338"/>
    </location>
</feature>
<gene>
    <name evidence="10" type="ORF">PYTT_2287</name>
</gene>
<feature type="transmembrane region" description="Helical" evidence="7">
    <location>
        <begin position="18"/>
        <end position="39"/>
    </location>
</feature>
<reference evidence="11" key="1">
    <citation type="submission" date="2016-09" db="EMBL/GenBank/DDBJ databases">
        <authorList>
            <person name="Koehorst J."/>
        </authorList>
    </citation>
    <scope>NUCLEOTIDE SEQUENCE [LARGE SCALE GENOMIC DNA]</scope>
</reference>
<name>A0A1H6MIU7_9BACT</name>
<evidence type="ECO:0000256" key="4">
    <source>
        <dbReference type="ARBA" id="ARBA00022692"/>
    </source>
</evidence>
<evidence type="ECO:0000256" key="7">
    <source>
        <dbReference type="SAM" id="Phobius"/>
    </source>
</evidence>
<proteinExistence type="inferred from homology"/>
<evidence type="ECO:0000256" key="5">
    <source>
        <dbReference type="ARBA" id="ARBA00022989"/>
    </source>
</evidence>
<dbReference type="InterPro" id="IPR050882">
    <property type="entry name" value="Prepilin_peptidase/N-MTase"/>
</dbReference>
<dbReference type="PANTHER" id="PTHR30487">
    <property type="entry name" value="TYPE 4 PREPILIN-LIKE PROTEINS LEADER PEPTIDE-PROCESSING ENZYME"/>
    <property type="match status" value="1"/>
</dbReference>
<evidence type="ECO:0000256" key="1">
    <source>
        <dbReference type="ARBA" id="ARBA00004651"/>
    </source>
</evidence>
<evidence type="ECO:0000256" key="2">
    <source>
        <dbReference type="ARBA" id="ARBA00005801"/>
    </source>
</evidence>
<dbReference type="InterPro" id="IPR010627">
    <property type="entry name" value="Prepilin_pept_A24_N"/>
</dbReference>
<dbReference type="GO" id="GO:0005886">
    <property type="term" value="C:plasma membrane"/>
    <property type="evidence" value="ECO:0007669"/>
    <property type="project" value="UniProtKB-SubCell"/>
</dbReference>
<dbReference type="PANTHER" id="PTHR30487:SF0">
    <property type="entry name" value="PREPILIN LEADER PEPTIDASE_N-METHYLTRANSFERASE-RELATED"/>
    <property type="match status" value="1"/>
</dbReference>
<dbReference type="Pfam" id="PF01478">
    <property type="entry name" value="Peptidase_A24"/>
    <property type="match status" value="1"/>
</dbReference>
<keyword evidence="5 7" id="KW-1133">Transmembrane helix</keyword>
<protein>
    <submittedName>
        <fullName evidence="10">Type iv leader peptidase family</fullName>
    </submittedName>
</protein>
<dbReference type="KEGG" id="agl:PYTT_2287"/>
<feature type="transmembrane region" description="Helical" evidence="7">
    <location>
        <begin position="90"/>
        <end position="110"/>
    </location>
</feature>
<feature type="transmembrane region" description="Helical" evidence="7">
    <location>
        <begin position="350"/>
        <end position="372"/>
    </location>
</feature>
<dbReference type="Pfam" id="PF06750">
    <property type="entry name" value="A24_N_bact"/>
    <property type="match status" value="1"/>
</dbReference>
<dbReference type="Proteomes" id="UP000176204">
    <property type="component" value="Chromosome I"/>
</dbReference>
<comment type="subcellular location">
    <subcellularLocation>
        <location evidence="1">Cell membrane</location>
        <topology evidence="1">Multi-pass membrane protein</topology>
    </subcellularLocation>
</comment>
<keyword evidence="4 7" id="KW-0812">Transmembrane</keyword>
<feature type="domain" description="Prepilin type IV endopeptidase peptidase" evidence="8">
    <location>
        <begin position="298"/>
        <end position="337"/>
    </location>
</feature>
<dbReference type="AlphaFoldDB" id="A0A1H6MIU7"/>
<keyword evidence="11" id="KW-1185">Reference proteome</keyword>
<keyword evidence="6 7" id="KW-0472">Membrane</keyword>
<sequence length="377" mass="40819">MYALLQDTLRLLRAEMPWLFPLCFGLFGACIGSFLNVVIYRSPRGLSLSDPARSFCPRCEKEIPWYLNIPLLSWLILRGKCASCGGRIPFRYWLVEAATAGLFVAATMYYAQEDLLAQLMLCLWLAMAVVMIAIDAERMEVLPKHALLATAAGLGFAAFAPWLIDGTALEASDGLMWSAAGAIAGFILMKAVAFAGKLLFGHRRIRHEEPAPWSLRQCDDGEDIILTLPDGPMSWAELFAEPGNRLILEDATLFIDGAEVPGGTLTFTADSVSTETGTAYPLEDCDTLSGTFRGLRTSRAAMGSGDAWIMLAIGALCGWEGVVFTLIAASLLGIVGGLATKVGRGNPMPFGPYLLAAAIIWVFGGSSLWNWYTGYFT</sequence>
<evidence type="ECO:0000313" key="10">
    <source>
        <dbReference type="EMBL" id="SEH98338.1"/>
    </source>
</evidence>
<dbReference type="EMBL" id="LT629973">
    <property type="protein sequence ID" value="SEH98338.1"/>
    <property type="molecule type" value="Genomic_DNA"/>
</dbReference>
<dbReference type="GO" id="GO:0004190">
    <property type="term" value="F:aspartic-type endopeptidase activity"/>
    <property type="evidence" value="ECO:0007669"/>
    <property type="project" value="InterPro"/>
</dbReference>
<dbReference type="InterPro" id="IPR000045">
    <property type="entry name" value="Prepilin_IV_endopep_pep"/>
</dbReference>
<feature type="transmembrane region" description="Helical" evidence="7">
    <location>
        <begin position="176"/>
        <end position="200"/>
    </location>
</feature>
<accession>A0A1H6MIU7</accession>
<dbReference type="GO" id="GO:0006465">
    <property type="term" value="P:signal peptide processing"/>
    <property type="evidence" value="ECO:0007669"/>
    <property type="project" value="TreeGrafter"/>
</dbReference>
<keyword evidence="3" id="KW-1003">Cell membrane</keyword>
<feature type="transmembrane region" description="Helical" evidence="7">
    <location>
        <begin position="146"/>
        <end position="164"/>
    </location>
</feature>
<organism evidence="10 11">
    <name type="scientific">Akkermansia glycaniphila</name>
    <dbReference type="NCBI Taxonomy" id="1679444"/>
    <lineage>
        <taxon>Bacteria</taxon>
        <taxon>Pseudomonadati</taxon>
        <taxon>Verrucomicrobiota</taxon>
        <taxon>Verrucomicrobiia</taxon>
        <taxon>Verrucomicrobiales</taxon>
        <taxon>Akkermansiaceae</taxon>
        <taxon>Akkermansia</taxon>
    </lineage>
</organism>
<evidence type="ECO:0000259" key="8">
    <source>
        <dbReference type="Pfam" id="PF01478"/>
    </source>
</evidence>
<evidence type="ECO:0000256" key="3">
    <source>
        <dbReference type="ARBA" id="ARBA00022475"/>
    </source>
</evidence>
<evidence type="ECO:0000259" key="9">
    <source>
        <dbReference type="Pfam" id="PF06750"/>
    </source>
</evidence>
<comment type="similarity">
    <text evidence="2">Belongs to the peptidase A24 family.</text>
</comment>
<dbReference type="RefSeq" id="WP_067775940.1">
    <property type="nucleotide sequence ID" value="NZ_JACVVN010000012.1"/>
</dbReference>